<dbReference type="GO" id="GO:0006744">
    <property type="term" value="P:ubiquinone biosynthetic process"/>
    <property type="evidence" value="ECO:0007669"/>
    <property type="project" value="TreeGrafter"/>
</dbReference>
<dbReference type="GO" id="GO:0005524">
    <property type="term" value="F:ATP binding"/>
    <property type="evidence" value="ECO:0007669"/>
    <property type="project" value="UniProtKB-KW"/>
</dbReference>
<dbReference type="InterPro" id="IPR051409">
    <property type="entry name" value="Atypical_kinase_ADCK"/>
</dbReference>
<dbReference type="InterPro" id="IPR011009">
    <property type="entry name" value="Kinase-like_dom_sf"/>
</dbReference>
<dbReference type="EMBL" id="SLWW01000002">
    <property type="protein sequence ID" value="TCO73592.1"/>
    <property type="molecule type" value="Genomic_DNA"/>
</dbReference>
<comment type="similarity">
    <text evidence="1">Belongs to the protein kinase superfamily. ADCK protein kinase family.</text>
</comment>
<organism evidence="6 7">
    <name type="scientific">Rhodovulum euryhalinum</name>
    <dbReference type="NCBI Taxonomy" id="35805"/>
    <lineage>
        <taxon>Bacteria</taxon>
        <taxon>Pseudomonadati</taxon>
        <taxon>Pseudomonadota</taxon>
        <taxon>Alphaproteobacteria</taxon>
        <taxon>Rhodobacterales</taxon>
        <taxon>Paracoccaceae</taxon>
        <taxon>Rhodovulum</taxon>
    </lineage>
</organism>
<dbReference type="Pfam" id="PF03109">
    <property type="entry name" value="ABC1"/>
    <property type="match status" value="1"/>
</dbReference>
<evidence type="ECO:0000256" key="1">
    <source>
        <dbReference type="ARBA" id="ARBA00009670"/>
    </source>
</evidence>
<keyword evidence="7" id="KW-1185">Reference proteome</keyword>
<proteinExistence type="inferred from homology"/>
<feature type="domain" description="ABC1 atypical kinase-like" evidence="5">
    <location>
        <begin position="101"/>
        <end position="340"/>
    </location>
</feature>
<evidence type="ECO:0000259" key="5">
    <source>
        <dbReference type="Pfam" id="PF03109"/>
    </source>
</evidence>
<gene>
    <name evidence="6" type="ORF">EV655_102357</name>
</gene>
<evidence type="ECO:0000313" key="6">
    <source>
        <dbReference type="EMBL" id="TCO73592.1"/>
    </source>
</evidence>
<evidence type="ECO:0000256" key="3">
    <source>
        <dbReference type="ARBA" id="ARBA00022741"/>
    </source>
</evidence>
<dbReference type="SUPFAM" id="SSF56112">
    <property type="entry name" value="Protein kinase-like (PK-like)"/>
    <property type="match status" value="1"/>
</dbReference>
<protein>
    <submittedName>
        <fullName evidence="6">ABC1 family protein</fullName>
    </submittedName>
</protein>
<reference evidence="6 7" key="1">
    <citation type="submission" date="2019-03" db="EMBL/GenBank/DDBJ databases">
        <title>Genomic Encyclopedia of Type Strains, Phase IV (KMG-IV): sequencing the most valuable type-strain genomes for metagenomic binning, comparative biology and taxonomic classification.</title>
        <authorList>
            <person name="Goeker M."/>
        </authorList>
    </citation>
    <scope>NUCLEOTIDE SEQUENCE [LARGE SCALE GENOMIC DNA]</scope>
    <source>
        <strain evidence="6 7">DSM 4868</strain>
    </source>
</reference>
<comment type="caution">
    <text evidence="6">The sequence shown here is derived from an EMBL/GenBank/DDBJ whole genome shotgun (WGS) entry which is preliminary data.</text>
</comment>
<dbReference type="RefSeq" id="WP_132542067.1">
    <property type="nucleotide sequence ID" value="NZ_SLWW01000002.1"/>
</dbReference>
<dbReference type="PANTHER" id="PTHR43851:SF3">
    <property type="entry name" value="COENZYME Q8"/>
    <property type="match status" value="1"/>
</dbReference>
<dbReference type="PANTHER" id="PTHR43851">
    <property type="match status" value="1"/>
</dbReference>
<name>A0A4R2KLU4_9RHOB</name>
<dbReference type="Proteomes" id="UP000295142">
    <property type="component" value="Unassembled WGS sequence"/>
</dbReference>
<dbReference type="InterPro" id="IPR034646">
    <property type="entry name" value="ADCK3_dom"/>
</dbReference>
<dbReference type="CDD" id="cd13970">
    <property type="entry name" value="ABC1_ADCK3"/>
    <property type="match status" value="1"/>
</dbReference>
<evidence type="ECO:0000256" key="4">
    <source>
        <dbReference type="ARBA" id="ARBA00022840"/>
    </source>
</evidence>
<evidence type="ECO:0000256" key="2">
    <source>
        <dbReference type="ARBA" id="ARBA00022679"/>
    </source>
</evidence>
<dbReference type="AlphaFoldDB" id="A0A4R2KLU4"/>
<dbReference type="GO" id="GO:0016740">
    <property type="term" value="F:transferase activity"/>
    <property type="evidence" value="ECO:0007669"/>
    <property type="project" value="UniProtKB-KW"/>
</dbReference>
<sequence>MPDPKSDSRALAVPSGRLNRLARFGALTSNIAGNMALHGVRQVAQGKRPKASDLLLTPANARKVADQLAHMRGAAMKVGQLISMDAGDMLPPELAEIMARLRADAHYMPGGQLKKVLTEAWGADWLKRFDKFQVRPIAAASIGQVHRAQTKDGRDLAIKVQYPGVRRSIDSDVNNVAALMRFSGVMPRELDIAPMLDEAKRQLHEEADYEREGRYMRRFGELLADAPDFVVPQLQDDLTTRDVLAMTYVEGVPIETLVDAPQAERDRVMGLLIGLLFRELFEFRLMQTDPNFANYRYQPETGRVVLLDFGASRDFAPEMAAQFKALMRAGLSGDRDAVRRAILDIGFFAEDTAAHHQTTMLDMFEMSMEPIRRPGAFDFADNDLAMRMRDAGMELGADRDFWHIPPMDTLFMQRKFGGFYLLASRLKARVDLRAIIERYL</sequence>
<keyword evidence="3" id="KW-0547">Nucleotide-binding</keyword>
<keyword evidence="2" id="KW-0808">Transferase</keyword>
<keyword evidence="4" id="KW-0067">ATP-binding</keyword>
<accession>A0A4R2KLU4</accession>
<dbReference type="OrthoDB" id="9795390at2"/>
<dbReference type="InterPro" id="IPR004147">
    <property type="entry name" value="ABC1_dom"/>
</dbReference>
<evidence type="ECO:0000313" key="7">
    <source>
        <dbReference type="Proteomes" id="UP000295142"/>
    </source>
</evidence>